<organism evidence="1 2">
    <name type="scientific">Staphylococcus phage qdsa002</name>
    <dbReference type="NCBI Taxonomy" id="1970746"/>
    <lineage>
        <taxon>Viruses</taxon>
        <taxon>Duplodnaviria</taxon>
        <taxon>Heunggongvirae</taxon>
        <taxon>Uroviricota</taxon>
        <taxon>Caudoviricetes</taxon>
        <taxon>Herelleviridae</taxon>
        <taxon>Twortvirinae</taxon>
        <taxon>Kayvirus</taxon>
        <taxon>Kayvirus G15</taxon>
    </lineage>
</organism>
<accession>A0A1X9SJD6</accession>
<evidence type="ECO:0000313" key="1">
    <source>
        <dbReference type="EMBL" id="ARQ96180.1"/>
    </source>
</evidence>
<gene>
    <name evidence="1" type="ORF">qdsa002_224</name>
</gene>
<dbReference type="EMBL" id="KY779849">
    <property type="protein sequence ID" value="ARQ96180.1"/>
    <property type="molecule type" value="Genomic_DNA"/>
</dbReference>
<reference evidence="1 2" key="1">
    <citation type="submission" date="2017-03" db="EMBL/GenBank/DDBJ databases">
        <title>Efficacy of two virulent bacteriophages, qdsa001 and qdsa002, against Staphylococcus aureus biofilms and their genome analysis.</title>
        <authorList>
            <person name="Lv X."/>
            <person name="Wang J."/>
            <person name="Lin H."/>
        </authorList>
    </citation>
    <scope>NUCLEOTIDE SEQUENCE [LARGE SCALE GENOMIC DNA]</scope>
</reference>
<name>A0A1X9SJD6_9CAUD</name>
<evidence type="ECO:0000313" key="2">
    <source>
        <dbReference type="Proteomes" id="UP000225347"/>
    </source>
</evidence>
<proteinExistence type="predicted"/>
<sequence length="99" mass="11655">MTQFIHDKKDSYNSTNRNFDTQYYKNIPLQQIDRGYGQAKARRFTINNTNQNIWIPMTYLRPNGTLKNNIDIDWIFVKEKNSLKKAGLEIKIEITEGGL</sequence>
<dbReference type="Proteomes" id="UP000225347">
    <property type="component" value="Segment"/>
</dbReference>
<protein>
    <submittedName>
        <fullName evidence="1">Uncharacterized protein</fullName>
    </submittedName>
</protein>